<organism evidence="6 7">
    <name type="scientific">Acidianus sulfidivorans JP7</name>
    <dbReference type="NCBI Taxonomy" id="619593"/>
    <lineage>
        <taxon>Archaea</taxon>
        <taxon>Thermoproteota</taxon>
        <taxon>Thermoprotei</taxon>
        <taxon>Sulfolobales</taxon>
        <taxon>Sulfolobaceae</taxon>
        <taxon>Acidianus</taxon>
    </lineage>
</organism>
<evidence type="ECO:0000256" key="2">
    <source>
        <dbReference type="ARBA" id="ARBA00022603"/>
    </source>
</evidence>
<evidence type="ECO:0000259" key="5">
    <source>
        <dbReference type="Pfam" id="PF00588"/>
    </source>
</evidence>
<dbReference type="Gene3D" id="3.40.1280.10">
    <property type="match status" value="1"/>
</dbReference>
<reference evidence="6 7" key="1">
    <citation type="submission" date="2018-05" db="EMBL/GenBank/DDBJ databases">
        <title>Complete Genome Sequences of Extremely Thermoacidophilic, Metal-Mobilizing Type-Strain Members of the Archaeal Family Sulfolobaceae: Acidianus brierleyi DSM-1651T, Acidianus sulfidivorans DSM-18786T, Metallosphaera hakonensis DSM-7519T, and Metallosphaera prunae DSM-10039T.</title>
        <authorList>
            <person name="Counts J.A."/>
            <person name="Kelly R.M."/>
        </authorList>
    </citation>
    <scope>NUCLEOTIDE SEQUENCE [LARGE SCALE GENOMIC DNA]</scope>
    <source>
        <strain evidence="6 7">JP7</strain>
    </source>
</reference>
<dbReference type="InterPro" id="IPR001537">
    <property type="entry name" value="SpoU_MeTrfase"/>
</dbReference>
<dbReference type="GO" id="GO:0005829">
    <property type="term" value="C:cytosol"/>
    <property type="evidence" value="ECO:0007669"/>
    <property type="project" value="TreeGrafter"/>
</dbReference>
<dbReference type="PANTHER" id="PTHR42786">
    <property type="entry name" value="TRNA/RRNA METHYLTRANSFERASE"/>
    <property type="match status" value="1"/>
</dbReference>
<evidence type="ECO:0000256" key="4">
    <source>
        <dbReference type="ARBA" id="ARBA00022691"/>
    </source>
</evidence>
<keyword evidence="3 6" id="KW-0808">Transferase</keyword>
<name>A0A2U9IML7_9CREN</name>
<protein>
    <submittedName>
        <fullName evidence="6">RNA methyltransferase</fullName>
    </submittedName>
</protein>
<dbReference type="EMBL" id="CP029288">
    <property type="protein sequence ID" value="AWR97262.1"/>
    <property type="molecule type" value="Genomic_DNA"/>
</dbReference>
<comment type="similarity">
    <text evidence="1">Belongs to the class IV-like SAM-binding methyltransferase superfamily. RNA methyltransferase TrmH family.</text>
</comment>
<evidence type="ECO:0000313" key="6">
    <source>
        <dbReference type="EMBL" id="AWR97262.1"/>
    </source>
</evidence>
<dbReference type="InterPro" id="IPR029026">
    <property type="entry name" value="tRNA_m1G_MTases_N"/>
</dbReference>
<dbReference type="InterPro" id="IPR053648">
    <property type="entry name" value="tRNA_Cytidine-2'-O-MTase"/>
</dbReference>
<evidence type="ECO:0000256" key="1">
    <source>
        <dbReference type="ARBA" id="ARBA00007228"/>
    </source>
</evidence>
<dbReference type="AlphaFoldDB" id="A0A2U9IML7"/>
<sequence length="230" mass="26244">MLRVILVEPEGEYNVGFVARLCKNFCVDELYIVNPKCDLKESLKFSAKGSSILENSVIVSNFDDAIKDLGIKIATSSIADYEGDILRKSIKSWEISDIIAKNDKIGLIFGRESVGLTREEISKSDFLLYIPANPAYPVLNLSHAVAIVLYEIWKSKGKIKKKQVSYNELKLIDRYTNILYHLVKKNNADYSLYLALKRALFKGVEDDEEAKIIISFLRKLYNKIIHEDKE</sequence>
<dbReference type="RefSeq" id="WP_110380152.1">
    <property type="nucleotide sequence ID" value="NZ_CP029288.2"/>
</dbReference>
<dbReference type="InterPro" id="IPR004384">
    <property type="entry name" value="RNA_MeTrfase_TrmJ/LasT"/>
</dbReference>
<dbReference type="NCBIfam" id="NF041077">
    <property type="entry name" value="tRNAmeth_TrmJ_Sulfolob"/>
    <property type="match status" value="1"/>
</dbReference>
<dbReference type="OrthoDB" id="372184at2157"/>
<dbReference type="PIRSF" id="PIRSF004808">
    <property type="entry name" value="LasT"/>
    <property type="match status" value="1"/>
</dbReference>
<dbReference type="KEGG" id="asul:DFR86_06645"/>
<dbReference type="Proteomes" id="UP000248410">
    <property type="component" value="Chromosome"/>
</dbReference>
<dbReference type="GeneID" id="36837632"/>
<evidence type="ECO:0000256" key="3">
    <source>
        <dbReference type="ARBA" id="ARBA00022679"/>
    </source>
</evidence>
<accession>A0A2U9IML7</accession>
<dbReference type="GO" id="GO:0002128">
    <property type="term" value="P:tRNA nucleoside ribose methylation"/>
    <property type="evidence" value="ECO:0007669"/>
    <property type="project" value="TreeGrafter"/>
</dbReference>
<dbReference type="CDD" id="cd18093">
    <property type="entry name" value="SpoU-like_TrmJ"/>
    <property type="match status" value="1"/>
</dbReference>
<dbReference type="InterPro" id="IPR029028">
    <property type="entry name" value="Alpha/beta_knot_MTases"/>
</dbReference>
<dbReference type="PANTHER" id="PTHR42786:SF2">
    <property type="entry name" value="TRNA (CYTIDINE_URIDINE-2'-O-)-METHYLTRANSFERASE TRMJ"/>
    <property type="match status" value="1"/>
</dbReference>
<proteinExistence type="inferred from homology"/>
<keyword evidence="7" id="KW-1185">Reference proteome</keyword>
<feature type="domain" description="tRNA/rRNA methyltransferase SpoU type" evidence="5">
    <location>
        <begin position="2"/>
        <end position="150"/>
    </location>
</feature>
<gene>
    <name evidence="6" type="ORF">DFR86_06645</name>
</gene>
<keyword evidence="4" id="KW-0949">S-adenosyl-L-methionine</keyword>
<evidence type="ECO:0000313" key="7">
    <source>
        <dbReference type="Proteomes" id="UP000248410"/>
    </source>
</evidence>
<dbReference type="GO" id="GO:0008173">
    <property type="term" value="F:RNA methyltransferase activity"/>
    <property type="evidence" value="ECO:0007669"/>
    <property type="project" value="InterPro"/>
</dbReference>
<dbReference type="GO" id="GO:0003723">
    <property type="term" value="F:RNA binding"/>
    <property type="evidence" value="ECO:0007669"/>
    <property type="project" value="InterPro"/>
</dbReference>
<keyword evidence="2 6" id="KW-0489">Methyltransferase</keyword>
<dbReference type="SUPFAM" id="SSF75217">
    <property type="entry name" value="alpha/beta knot"/>
    <property type="match status" value="1"/>
</dbReference>
<dbReference type="Pfam" id="PF00588">
    <property type="entry name" value="SpoU_methylase"/>
    <property type="match status" value="1"/>
</dbReference>